<feature type="transmembrane region" description="Helical" evidence="7">
    <location>
        <begin position="180"/>
        <end position="199"/>
    </location>
</feature>
<feature type="transmembrane region" description="Helical" evidence="7">
    <location>
        <begin position="372"/>
        <end position="392"/>
    </location>
</feature>
<keyword evidence="5 7" id="KW-1133">Transmembrane helix</keyword>
<evidence type="ECO:0000256" key="1">
    <source>
        <dbReference type="ARBA" id="ARBA00004651"/>
    </source>
</evidence>
<comment type="subcellular location">
    <subcellularLocation>
        <location evidence="1">Cell membrane</location>
        <topology evidence="1">Multi-pass membrane protein</topology>
    </subcellularLocation>
</comment>
<evidence type="ECO:0000256" key="4">
    <source>
        <dbReference type="ARBA" id="ARBA00022692"/>
    </source>
</evidence>
<keyword evidence="3" id="KW-1003">Cell membrane</keyword>
<evidence type="ECO:0000256" key="6">
    <source>
        <dbReference type="ARBA" id="ARBA00023136"/>
    </source>
</evidence>
<feature type="transmembrane region" description="Helical" evidence="7">
    <location>
        <begin position="155"/>
        <end position="174"/>
    </location>
</feature>
<feature type="transmembrane region" description="Helical" evidence="7">
    <location>
        <begin position="20"/>
        <end position="39"/>
    </location>
</feature>
<comment type="similarity">
    <text evidence="2">Belongs to the polysaccharide synthase family.</text>
</comment>
<keyword evidence="6 7" id="KW-0472">Membrane</keyword>
<dbReference type="OrthoDB" id="109075at2"/>
<comment type="caution">
    <text evidence="8">The sequence shown here is derived from an EMBL/GenBank/DDBJ whole genome shotgun (WGS) entry which is preliminary data.</text>
</comment>
<organism evidence="8 9">
    <name type="scientific">Flaviaesturariibacter aridisoli</name>
    <dbReference type="NCBI Taxonomy" id="2545761"/>
    <lineage>
        <taxon>Bacteria</taxon>
        <taxon>Pseudomonadati</taxon>
        <taxon>Bacteroidota</taxon>
        <taxon>Chitinophagia</taxon>
        <taxon>Chitinophagales</taxon>
        <taxon>Chitinophagaceae</taxon>
        <taxon>Flaviaestuariibacter</taxon>
    </lineage>
</organism>
<evidence type="ECO:0000256" key="3">
    <source>
        <dbReference type="ARBA" id="ARBA00022475"/>
    </source>
</evidence>
<evidence type="ECO:0008006" key="10">
    <source>
        <dbReference type="Google" id="ProtNLM"/>
    </source>
</evidence>
<feature type="transmembrane region" description="Helical" evidence="7">
    <location>
        <begin position="398"/>
        <end position="417"/>
    </location>
</feature>
<dbReference type="GO" id="GO:0005886">
    <property type="term" value="C:plasma membrane"/>
    <property type="evidence" value="ECO:0007669"/>
    <property type="project" value="UniProtKB-SubCell"/>
</dbReference>
<feature type="transmembrane region" description="Helical" evidence="7">
    <location>
        <begin position="120"/>
        <end position="143"/>
    </location>
</feature>
<accession>A0A4R4E107</accession>
<feature type="transmembrane region" description="Helical" evidence="7">
    <location>
        <begin position="300"/>
        <end position="324"/>
    </location>
</feature>
<feature type="transmembrane region" description="Helical" evidence="7">
    <location>
        <begin position="51"/>
        <end position="76"/>
    </location>
</feature>
<gene>
    <name evidence="8" type="ORF">E0486_07160</name>
</gene>
<feature type="transmembrane region" description="Helical" evidence="7">
    <location>
        <begin position="344"/>
        <end position="365"/>
    </location>
</feature>
<dbReference type="AlphaFoldDB" id="A0A4R4E107"/>
<evidence type="ECO:0000256" key="5">
    <source>
        <dbReference type="ARBA" id="ARBA00022989"/>
    </source>
</evidence>
<reference evidence="8 9" key="1">
    <citation type="submission" date="2019-03" db="EMBL/GenBank/DDBJ databases">
        <authorList>
            <person name="Kim M.K.M."/>
        </authorList>
    </citation>
    <scope>NUCLEOTIDE SEQUENCE [LARGE SCALE GENOMIC DNA]</scope>
    <source>
        <strain evidence="8 9">17J68-15</strain>
    </source>
</reference>
<dbReference type="Proteomes" id="UP000295164">
    <property type="component" value="Unassembled WGS sequence"/>
</dbReference>
<dbReference type="RefSeq" id="WP_131851469.1">
    <property type="nucleotide sequence ID" value="NZ_SKFH01000008.1"/>
</dbReference>
<keyword evidence="4 7" id="KW-0812">Transmembrane</keyword>
<evidence type="ECO:0000256" key="2">
    <source>
        <dbReference type="ARBA" id="ARBA00007430"/>
    </source>
</evidence>
<dbReference type="EMBL" id="SKFH01000008">
    <property type="protein sequence ID" value="TCZ73124.1"/>
    <property type="molecule type" value="Genomic_DNA"/>
</dbReference>
<protein>
    <recommendedName>
        <fullName evidence="10">Lipopolysaccharide biosynthesis protein</fullName>
    </recommendedName>
</protein>
<evidence type="ECO:0000313" key="9">
    <source>
        <dbReference type="Proteomes" id="UP000295164"/>
    </source>
</evidence>
<name>A0A4R4E107_9BACT</name>
<keyword evidence="9" id="KW-1185">Reference proteome</keyword>
<dbReference type="PANTHER" id="PTHR30250">
    <property type="entry name" value="PST FAMILY PREDICTED COLANIC ACID TRANSPORTER"/>
    <property type="match status" value="1"/>
</dbReference>
<sequence length="447" mass="50235">MLGSILQKFRSSDFSKNTFIIMLGTIFSQFVLIAATPWLSRIYTPDEFGLYGMFIGMAMLLGSAMTLRYTIAIMIADTSEKAHDVVKLCLLLSVCITVILTGVAAVFYAPLQGLLNLKDIGYYLILLPVYAGVLGINETLFSWLNRNKAYNYISINRIVTSSLTLATTLLWGYFVDRTAHGLIMGSLVGQGMGTVLLFFRGLRFRPFDFHIDLPRIRAMARQYRSFPIYTLPSEFINIFTNQLPVFMLNSLMKNSAAAGNFSMTNRVLGIPLVFVSNSISEVFRQKAADEYRLKGTCRPLFLKTTGALAAMGIIPFAVLFFFGPQIFTFVLGPKWTQAGEYARVLAPLFCLKFIVSPMTVTFFIAQKQRVDFYIHIAMLTLTAAPFYIANYYYHNTYYALIGFSLAYSLIYLPYFYLSLKFATNEAHTPPPQDPVVVPGLVSQPETI</sequence>
<proteinExistence type="inferred from homology"/>
<dbReference type="InterPro" id="IPR050833">
    <property type="entry name" value="Poly_Biosynth_Transport"/>
</dbReference>
<evidence type="ECO:0000256" key="7">
    <source>
        <dbReference type="SAM" id="Phobius"/>
    </source>
</evidence>
<dbReference type="Pfam" id="PF13440">
    <property type="entry name" value="Polysacc_synt_3"/>
    <property type="match status" value="1"/>
</dbReference>
<dbReference type="PANTHER" id="PTHR30250:SF10">
    <property type="entry name" value="LIPOPOLYSACCHARIDE BIOSYNTHESIS PROTEIN WZXC"/>
    <property type="match status" value="1"/>
</dbReference>
<evidence type="ECO:0000313" key="8">
    <source>
        <dbReference type="EMBL" id="TCZ73124.1"/>
    </source>
</evidence>
<feature type="transmembrane region" description="Helical" evidence="7">
    <location>
        <begin position="88"/>
        <end position="108"/>
    </location>
</feature>